<evidence type="ECO:0000313" key="6">
    <source>
        <dbReference type="EMBL" id="MDC7228246.1"/>
    </source>
</evidence>
<protein>
    <submittedName>
        <fullName evidence="6">SLAC1 anion channel family protein</fullName>
    </submittedName>
</protein>
<evidence type="ECO:0000313" key="7">
    <source>
        <dbReference type="Proteomes" id="UP001221217"/>
    </source>
</evidence>
<dbReference type="PANTHER" id="PTHR37955">
    <property type="entry name" value="TELLURITE RESISTANCE PROTEIN TEHA"/>
    <property type="match status" value="1"/>
</dbReference>
<feature type="transmembrane region" description="Helical" evidence="5">
    <location>
        <begin position="79"/>
        <end position="96"/>
    </location>
</feature>
<feature type="transmembrane region" description="Helical" evidence="5">
    <location>
        <begin position="162"/>
        <end position="183"/>
    </location>
</feature>
<keyword evidence="2 5" id="KW-0812">Transmembrane</keyword>
<comment type="caution">
    <text evidence="6">The sequence shown here is derived from an EMBL/GenBank/DDBJ whole genome shotgun (WGS) entry which is preliminary data.</text>
</comment>
<keyword evidence="3 5" id="KW-1133">Transmembrane helix</keyword>
<dbReference type="GO" id="GO:0046583">
    <property type="term" value="F:monoatomic cation efflux transmembrane transporter activity"/>
    <property type="evidence" value="ECO:0007669"/>
    <property type="project" value="TreeGrafter"/>
</dbReference>
<gene>
    <name evidence="6" type="ORF">PQJ61_15905</name>
</gene>
<dbReference type="Gene3D" id="1.50.10.150">
    <property type="entry name" value="Voltage-dependent anion channel"/>
    <property type="match status" value="1"/>
</dbReference>
<dbReference type="InterPro" id="IPR004695">
    <property type="entry name" value="SLAC1/Mae1/Ssu1/TehA"/>
</dbReference>
<feature type="transmembrane region" description="Helical" evidence="5">
    <location>
        <begin position="40"/>
        <end position="58"/>
    </location>
</feature>
<evidence type="ECO:0000256" key="4">
    <source>
        <dbReference type="ARBA" id="ARBA00023136"/>
    </source>
</evidence>
<evidence type="ECO:0000256" key="5">
    <source>
        <dbReference type="SAM" id="Phobius"/>
    </source>
</evidence>
<feature type="transmembrane region" description="Helical" evidence="5">
    <location>
        <begin position="102"/>
        <end position="126"/>
    </location>
</feature>
<dbReference type="InterPro" id="IPR052951">
    <property type="entry name" value="Tellurite_res_ion_channel"/>
</dbReference>
<accession>A0AAJ1ILI6</accession>
<dbReference type="AlphaFoldDB" id="A0AAJ1ILI6"/>
<dbReference type="InterPro" id="IPR038665">
    <property type="entry name" value="Voltage-dep_anion_channel_sf"/>
</dbReference>
<evidence type="ECO:0000256" key="3">
    <source>
        <dbReference type="ARBA" id="ARBA00022989"/>
    </source>
</evidence>
<feature type="transmembrane region" description="Helical" evidence="5">
    <location>
        <begin position="195"/>
        <end position="214"/>
    </location>
</feature>
<dbReference type="Proteomes" id="UP001221217">
    <property type="component" value="Unassembled WGS sequence"/>
</dbReference>
<keyword evidence="4 5" id="KW-0472">Membrane</keyword>
<reference evidence="6 7" key="1">
    <citation type="submission" date="2022-12" db="EMBL/GenBank/DDBJ databases">
        <title>Metagenome assembled genome from gulf of manar.</title>
        <authorList>
            <person name="Kohli P."/>
            <person name="Pk S."/>
            <person name="Venkata Ramana C."/>
            <person name="Sasikala C."/>
        </authorList>
    </citation>
    <scope>NUCLEOTIDE SEQUENCE [LARGE SCALE GENOMIC DNA]</scope>
    <source>
        <strain evidence="6">JB008</strain>
    </source>
</reference>
<dbReference type="PANTHER" id="PTHR37955:SF1">
    <property type="entry name" value="DEP DOMAIN-CONTAINING PROTEIN"/>
    <property type="match status" value="1"/>
</dbReference>
<proteinExistence type="predicted"/>
<dbReference type="GO" id="GO:0005886">
    <property type="term" value="C:plasma membrane"/>
    <property type="evidence" value="ECO:0007669"/>
    <property type="project" value="TreeGrafter"/>
</dbReference>
<dbReference type="EMBL" id="JAQQAL010000042">
    <property type="protein sequence ID" value="MDC7228246.1"/>
    <property type="molecule type" value="Genomic_DNA"/>
</dbReference>
<feature type="transmembrane region" description="Helical" evidence="5">
    <location>
        <begin position="252"/>
        <end position="273"/>
    </location>
</feature>
<feature type="transmembrane region" description="Helical" evidence="5">
    <location>
        <begin position="138"/>
        <end position="156"/>
    </location>
</feature>
<evidence type="ECO:0000256" key="1">
    <source>
        <dbReference type="ARBA" id="ARBA00004141"/>
    </source>
</evidence>
<dbReference type="CDD" id="cd09323">
    <property type="entry name" value="TDT_SLAC1_like"/>
    <property type="match status" value="1"/>
</dbReference>
<evidence type="ECO:0000256" key="2">
    <source>
        <dbReference type="ARBA" id="ARBA00022692"/>
    </source>
</evidence>
<comment type="subcellular location">
    <subcellularLocation>
        <location evidence="1">Membrane</location>
        <topology evidence="1">Multi-pass membrane protein</topology>
    </subcellularLocation>
</comment>
<feature type="transmembrane region" description="Helical" evidence="5">
    <location>
        <begin position="226"/>
        <end position="245"/>
    </location>
</feature>
<organism evidence="6 7">
    <name type="scientific">Candidatus Thalassospirochaeta sargassi</name>
    <dbReference type="NCBI Taxonomy" id="3119039"/>
    <lineage>
        <taxon>Bacteria</taxon>
        <taxon>Pseudomonadati</taxon>
        <taxon>Spirochaetota</taxon>
        <taxon>Spirochaetia</taxon>
        <taxon>Spirochaetales</taxon>
        <taxon>Spirochaetaceae</taxon>
        <taxon>Candidatus Thalassospirochaeta</taxon>
    </lineage>
</organism>
<name>A0AAJ1ILI6_9SPIO</name>
<dbReference type="Pfam" id="PF03595">
    <property type="entry name" value="SLAC1"/>
    <property type="match status" value="1"/>
</dbReference>
<sequence>MSRLKNFPISFFSVILGLTGFTLATQKMETVMGFPAAVSPWLLNFVILLYALFLVLYATKLIRFPGEVKQEFNNPVKMSFFPTISVSFLLLANAFIEHNKKVSLFLWITGSAGHFVFTVIILTRWFHHDNFKIQQMSPAWFIPIVGNMLVPIGGSAHGFVEISWFFFSIGVIFWILLLSVFLNRIIFHNPLPEKLMPTFFIIIAPPAIGFISLVKLTANMGAAEKVLYYISLFFFILLLFQVNYFRKIKFYLSWWAYTFPISAVIISTVLLYHTAGLTALRYFIWPLWIMLGLLTVSFAVITIRKAINKEICVPED</sequence>
<feature type="transmembrane region" description="Helical" evidence="5">
    <location>
        <begin position="279"/>
        <end position="301"/>
    </location>
</feature>